<feature type="transmembrane region" description="Helical" evidence="2">
    <location>
        <begin position="149"/>
        <end position="168"/>
    </location>
</feature>
<gene>
    <name evidence="3" type="ORF">BKA03_002093</name>
</gene>
<organism evidence="3 4">
    <name type="scientific">Demequina lutea</name>
    <dbReference type="NCBI Taxonomy" id="431489"/>
    <lineage>
        <taxon>Bacteria</taxon>
        <taxon>Bacillati</taxon>
        <taxon>Actinomycetota</taxon>
        <taxon>Actinomycetes</taxon>
        <taxon>Micrococcales</taxon>
        <taxon>Demequinaceae</taxon>
        <taxon>Demequina</taxon>
    </lineage>
</organism>
<dbReference type="EMBL" id="JACBZO010000001">
    <property type="protein sequence ID" value="NYI41974.1"/>
    <property type="molecule type" value="Genomic_DNA"/>
</dbReference>
<evidence type="ECO:0000313" key="3">
    <source>
        <dbReference type="EMBL" id="NYI41974.1"/>
    </source>
</evidence>
<reference evidence="3 4" key="1">
    <citation type="submission" date="2020-07" db="EMBL/GenBank/DDBJ databases">
        <title>Sequencing the genomes of 1000 actinobacteria strains.</title>
        <authorList>
            <person name="Klenk H.-P."/>
        </authorList>
    </citation>
    <scope>NUCLEOTIDE SEQUENCE [LARGE SCALE GENOMIC DNA]</scope>
    <source>
        <strain evidence="3 4">DSM 19970</strain>
    </source>
</reference>
<keyword evidence="2" id="KW-0472">Membrane</keyword>
<name>A0A7Y9ZAV1_9MICO</name>
<dbReference type="AlphaFoldDB" id="A0A7Y9ZAV1"/>
<feature type="transmembrane region" description="Helical" evidence="2">
    <location>
        <begin position="118"/>
        <end position="137"/>
    </location>
</feature>
<accession>A0A7Y9ZAV1</accession>
<feature type="transmembrane region" description="Helical" evidence="2">
    <location>
        <begin position="216"/>
        <end position="234"/>
    </location>
</feature>
<protein>
    <submittedName>
        <fullName evidence="3">Uncharacterized protein</fullName>
    </submittedName>
</protein>
<proteinExistence type="predicted"/>
<feature type="region of interest" description="Disordered" evidence="1">
    <location>
        <begin position="1"/>
        <end position="91"/>
    </location>
</feature>
<dbReference type="Proteomes" id="UP000547973">
    <property type="component" value="Unassembled WGS sequence"/>
</dbReference>
<feature type="compositionally biased region" description="Polar residues" evidence="1">
    <location>
        <begin position="12"/>
        <end position="30"/>
    </location>
</feature>
<evidence type="ECO:0000256" key="2">
    <source>
        <dbReference type="SAM" id="Phobius"/>
    </source>
</evidence>
<sequence>MGDAIDPFSAPRPTSQGVLPQGQVPSSLPLGSQEPHSPPWATPGHPDAPEYAAPYGLPPAYPGAPQYADRYRRPPVNPDAQQYSTPHAAHDESPYAAPYAAYAPPAWKRSWRTTMGRWGIGVGVAFITSFLLGMAAGHGQATPEAGGQVAGALASGTWMYVLLVPWWLDHVVARLGKAETWAIHGGVSLILALVNFGYLSVVARTTDSGLNVGAEAWMVLVMWAVAFGLGMLLADRLPKSYRPTSYQPQAA</sequence>
<evidence type="ECO:0000256" key="1">
    <source>
        <dbReference type="SAM" id="MobiDB-lite"/>
    </source>
</evidence>
<dbReference type="RefSeq" id="WP_152649627.1">
    <property type="nucleotide sequence ID" value="NZ_BBRC01000015.1"/>
</dbReference>
<comment type="caution">
    <text evidence="3">The sequence shown here is derived from an EMBL/GenBank/DDBJ whole genome shotgun (WGS) entry which is preliminary data.</text>
</comment>
<evidence type="ECO:0000313" key="4">
    <source>
        <dbReference type="Proteomes" id="UP000547973"/>
    </source>
</evidence>
<keyword evidence="2" id="KW-0812">Transmembrane</keyword>
<feature type="transmembrane region" description="Helical" evidence="2">
    <location>
        <begin position="180"/>
        <end position="201"/>
    </location>
</feature>
<keyword evidence="2" id="KW-1133">Transmembrane helix</keyword>
<keyword evidence="4" id="KW-1185">Reference proteome</keyword>